<evidence type="ECO:0000256" key="1">
    <source>
        <dbReference type="SAM" id="MobiDB-lite"/>
    </source>
</evidence>
<evidence type="ECO:0000313" key="2">
    <source>
        <dbReference type="EMBL" id="KAJ8874541.1"/>
    </source>
</evidence>
<dbReference type="Proteomes" id="UP001159363">
    <property type="component" value="Chromosome 9"/>
</dbReference>
<name>A0ABQ9GR88_9NEOP</name>
<gene>
    <name evidence="2" type="ORF">PR048_025401</name>
</gene>
<keyword evidence="3" id="KW-1185">Reference proteome</keyword>
<reference evidence="2 3" key="1">
    <citation type="submission" date="2023-02" db="EMBL/GenBank/DDBJ databases">
        <title>LHISI_Scaffold_Assembly.</title>
        <authorList>
            <person name="Stuart O.P."/>
            <person name="Cleave R."/>
            <person name="Magrath M.J.L."/>
            <person name="Mikheyev A.S."/>
        </authorList>
    </citation>
    <scope>NUCLEOTIDE SEQUENCE [LARGE SCALE GENOMIC DNA]</scope>
    <source>
        <strain evidence="2">Daus_M_001</strain>
        <tissue evidence="2">Leg muscle</tissue>
    </source>
</reference>
<dbReference type="EMBL" id="JARBHB010000010">
    <property type="protein sequence ID" value="KAJ8874541.1"/>
    <property type="molecule type" value="Genomic_DNA"/>
</dbReference>
<sequence length="656" mass="72949">MINACNSAKQRSQFTAVHWLVASNKKKYRVQGHNKIDPGGFTKNLLPAFLGKFREKIITAHICIVLAVTDSGQVIGGFHGGELKNRGRFTSTARRNIRLHKQDVEVLAGHAAVVYWLVYSPLTNVNRVRFTVRSSMDFRRWEQCRTMPHSWRVFSGIFRFPRPCIPALLHTHLTLTFSALKASMPKCVPFSHSAETAKTTTKGRAPQFYTVQRTSTIFGREVHQSPTCIQEKEEPTSPVSHPQEFTSVYRKTYIVHEHSSNQELKECIGEVNTRPTFDNPGVAAPGIEQTPELKGWGKREIPEKTRRQYSHVRKSGVTLPGIEPVLPWWEASRELQQRIAKRSISRNPLNRLTIGDMYVLKTSRYKSAQGGIRRLFTFGQRQGKNVEWVCPIAANRSTRTASGDHFNWIEHMNKVMRPLSVLIVHKAEEYTTCIQVDLKQVFKTDSPIIGSIPGRVITVFGVWESCRTMLLVRGFSRGSPVSPPFHSGAAPFSSQSSSSGLNTSIVGVNKATASELVFGRITCSLSFRVFVLFCSFGEKCTRSLLKVSYRRVLDGKTALQFSALRVEAMRVGAHVSVAPSAPALLGHRCAKFHQPGGHINEPLGGCSAEAHCQRPSNTSRGTPPPPPASDDSQDAGAQRKEEENASTRGAVGGRVK</sequence>
<evidence type="ECO:0000313" key="3">
    <source>
        <dbReference type="Proteomes" id="UP001159363"/>
    </source>
</evidence>
<accession>A0ABQ9GR88</accession>
<organism evidence="2 3">
    <name type="scientific">Dryococelus australis</name>
    <dbReference type="NCBI Taxonomy" id="614101"/>
    <lineage>
        <taxon>Eukaryota</taxon>
        <taxon>Metazoa</taxon>
        <taxon>Ecdysozoa</taxon>
        <taxon>Arthropoda</taxon>
        <taxon>Hexapoda</taxon>
        <taxon>Insecta</taxon>
        <taxon>Pterygota</taxon>
        <taxon>Neoptera</taxon>
        <taxon>Polyneoptera</taxon>
        <taxon>Phasmatodea</taxon>
        <taxon>Verophasmatodea</taxon>
        <taxon>Anareolatae</taxon>
        <taxon>Phasmatidae</taxon>
        <taxon>Eurycanthinae</taxon>
        <taxon>Dryococelus</taxon>
    </lineage>
</organism>
<proteinExistence type="predicted"/>
<feature type="region of interest" description="Disordered" evidence="1">
    <location>
        <begin position="610"/>
        <end position="656"/>
    </location>
</feature>
<protein>
    <submittedName>
        <fullName evidence="2">Uncharacterized protein</fullName>
    </submittedName>
</protein>
<comment type="caution">
    <text evidence="2">The sequence shown here is derived from an EMBL/GenBank/DDBJ whole genome shotgun (WGS) entry which is preliminary data.</text>
</comment>